<dbReference type="AlphaFoldDB" id="A0A537J399"/>
<accession>A0A537J399</accession>
<gene>
    <name evidence="1" type="ORF">E6H04_13210</name>
</gene>
<dbReference type="SUPFAM" id="SSF101898">
    <property type="entry name" value="NHL repeat"/>
    <property type="match status" value="1"/>
</dbReference>
<proteinExistence type="predicted"/>
<comment type="caution">
    <text evidence="1">The sequence shown here is derived from an EMBL/GenBank/DDBJ whole genome shotgun (WGS) entry which is preliminary data.</text>
</comment>
<protein>
    <submittedName>
        <fullName evidence="1">Uncharacterized protein</fullName>
    </submittedName>
</protein>
<reference evidence="1 2" key="1">
    <citation type="journal article" date="2019" name="Nat. Microbiol.">
        <title>Mediterranean grassland soil C-N compound turnover is dependent on rainfall and depth, and is mediated by genomically divergent microorganisms.</title>
        <authorList>
            <person name="Diamond S."/>
            <person name="Andeer P.F."/>
            <person name="Li Z."/>
            <person name="Crits-Christoph A."/>
            <person name="Burstein D."/>
            <person name="Anantharaman K."/>
            <person name="Lane K.R."/>
            <person name="Thomas B.C."/>
            <person name="Pan C."/>
            <person name="Northen T.R."/>
            <person name="Banfield J.F."/>
        </authorList>
    </citation>
    <scope>NUCLEOTIDE SEQUENCE [LARGE SCALE GENOMIC DNA]</scope>
    <source>
        <strain evidence="1">NP_7</strain>
    </source>
</reference>
<dbReference type="PANTHER" id="PTHR35580">
    <property type="entry name" value="CELL SURFACE GLYCOPROTEIN (S-LAYER PROTEIN)-LIKE PROTEIN"/>
    <property type="match status" value="1"/>
</dbReference>
<dbReference type="InterPro" id="IPR010620">
    <property type="entry name" value="SBBP_repeat"/>
</dbReference>
<evidence type="ECO:0000313" key="1">
    <source>
        <dbReference type="EMBL" id="TMI77997.1"/>
    </source>
</evidence>
<dbReference type="EMBL" id="VBAO01000412">
    <property type="protein sequence ID" value="TMI77997.1"/>
    <property type="molecule type" value="Genomic_DNA"/>
</dbReference>
<evidence type="ECO:0000313" key="2">
    <source>
        <dbReference type="Proteomes" id="UP000320048"/>
    </source>
</evidence>
<name>A0A537J399_9BACT</name>
<dbReference type="Proteomes" id="UP000320048">
    <property type="component" value="Unassembled WGS sequence"/>
</dbReference>
<organism evidence="1 2">
    <name type="scientific">Candidatus Segetimicrobium genomatis</name>
    <dbReference type="NCBI Taxonomy" id="2569760"/>
    <lineage>
        <taxon>Bacteria</taxon>
        <taxon>Bacillati</taxon>
        <taxon>Candidatus Sysuimicrobiota</taxon>
        <taxon>Candidatus Sysuimicrobiia</taxon>
        <taxon>Candidatus Sysuimicrobiales</taxon>
        <taxon>Candidatus Segetimicrobiaceae</taxon>
        <taxon>Candidatus Segetimicrobium</taxon>
    </lineage>
</organism>
<dbReference type="InterPro" id="IPR052918">
    <property type="entry name" value="Motility_Chemotaxis_Reg"/>
</dbReference>
<sequence length="244" mass="25010">AFSGKEDAFVAKIAPNGNNSTDLVYSTFLGGNFESVGYGIAVGPSGCAYVTGATSSTNFPLAGAFQTAKKGVQNAFVTKLSADGSALVYSTYLGGSLDDDGDGIAVFTAADGSEYAFVTGSTESTDFPTAPTPGAYQPALKGVRDAFVTVFAPDGTALVYSTYLGGDAGSTDATGIAVNGSGDAYVTGETNSLMFPTTPGAYQTANSGSTDAFVTKLAKRQWHRRGRLGQRLCDGRDRLPQLSD</sequence>
<feature type="non-terminal residue" evidence="1">
    <location>
        <position position="1"/>
    </location>
</feature>
<dbReference type="Pfam" id="PF06739">
    <property type="entry name" value="SBBP"/>
    <property type="match status" value="2"/>
</dbReference>
<dbReference type="PANTHER" id="PTHR35580:SF1">
    <property type="entry name" value="PHYTASE-LIKE DOMAIN-CONTAINING PROTEIN"/>
    <property type="match status" value="1"/>
</dbReference>